<protein>
    <recommendedName>
        <fullName evidence="5">Mono(ADP-ribosyl)transferase</fullName>
    </recommendedName>
</protein>
<evidence type="ECO:0000313" key="3">
    <source>
        <dbReference type="EMBL" id="CAF1512407.1"/>
    </source>
</evidence>
<gene>
    <name evidence="3" type="ORF">SEV965_LOCUS36620</name>
</gene>
<dbReference type="SUPFAM" id="SSF48452">
    <property type="entry name" value="TPR-like"/>
    <property type="match status" value="2"/>
</dbReference>
<dbReference type="AlphaFoldDB" id="A0A815TYT5"/>
<dbReference type="PANTHER" id="PTHR45641">
    <property type="entry name" value="TETRATRICOPEPTIDE REPEAT PROTEIN (AFU_ORTHOLOGUE AFUA_6G03870)"/>
    <property type="match status" value="1"/>
</dbReference>
<keyword evidence="2" id="KW-0802">TPR repeat</keyword>
<dbReference type="Gene3D" id="3.90.176.10">
    <property type="entry name" value="Toxin ADP-ribosyltransferase, Chain A, domain 1"/>
    <property type="match status" value="1"/>
</dbReference>
<feature type="non-terminal residue" evidence="3">
    <location>
        <position position="904"/>
    </location>
</feature>
<dbReference type="Gene3D" id="1.25.40.10">
    <property type="entry name" value="Tetratricopeptide repeat domain"/>
    <property type="match status" value="2"/>
</dbReference>
<dbReference type="PANTHER" id="PTHR45641:SF19">
    <property type="entry name" value="NEPHROCYSTIN-3"/>
    <property type="match status" value="1"/>
</dbReference>
<name>A0A815TYT5_9BILA</name>
<dbReference type="PROSITE" id="PS51996">
    <property type="entry name" value="TR_MART"/>
    <property type="match status" value="1"/>
</dbReference>
<comment type="caution">
    <text evidence="3">The sequence shown here is derived from an EMBL/GenBank/DDBJ whole genome shotgun (WGS) entry which is preliminary data.</text>
</comment>
<evidence type="ECO:0008006" key="5">
    <source>
        <dbReference type="Google" id="ProtNLM"/>
    </source>
</evidence>
<evidence type="ECO:0000256" key="2">
    <source>
        <dbReference type="ARBA" id="ARBA00022803"/>
    </source>
</evidence>
<dbReference type="Proteomes" id="UP000663889">
    <property type="component" value="Unassembled WGS sequence"/>
</dbReference>
<organism evidence="3 4">
    <name type="scientific">Rotaria sordida</name>
    <dbReference type="NCBI Taxonomy" id="392033"/>
    <lineage>
        <taxon>Eukaryota</taxon>
        <taxon>Metazoa</taxon>
        <taxon>Spiralia</taxon>
        <taxon>Gnathifera</taxon>
        <taxon>Rotifera</taxon>
        <taxon>Eurotatoria</taxon>
        <taxon>Bdelloidea</taxon>
        <taxon>Philodinida</taxon>
        <taxon>Philodinidae</taxon>
        <taxon>Rotaria</taxon>
    </lineage>
</organism>
<evidence type="ECO:0000313" key="4">
    <source>
        <dbReference type="Proteomes" id="UP000663889"/>
    </source>
</evidence>
<accession>A0A815TYT5</accession>
<dbReference type="InterPro" id="IPR011990">
    <property type="entry name" value="TPR-like_helical_dom_sf"/>
</dbReference>
<dbReference type="EMBL" id="CAJNOU010006779">
    <property type="protein sequence ID" value="CAF1512407.1"/>
    <property type="molecule type" value="Genomic_DNA"/>
</dbReference>
<proteinExistence type="predicted"/>
<sequence length="904" mass="105459">MVDPDEEQSRFVEQCRRHFAQNPGAMKLIDEFEEFYMPNGALYYYSCDGFFYRLVNRALRRQTIEGIRDFRFLLLDIREQLQLAHKKFLDKETKVGMSKTFFRGQRMSDAELKELHKKHHDGTLITTNSYFSTSESIEVARMFAGKPENGIVSVLFEITAEIKDSQIKQRKPFAKIGNYSKFGDEEREVLFSIGSFFKIDTIYEESPSFWIVKITLVDEDDKNQAVTGDFRTLRTCSPEIKVIKIGDLLAKHPRQEISKAKEFYDFIKNSDISKALGAACIAGLGWLALKEKNAALAIEQQQIALGLYEQLKLEGESESLTHLYITSYNCIGASFRLIKRYRRALEYYTKAEKLLLKVPIDKYAMYEEYRNITSINIAVTHKLQGEVDQAWDQYKKMLAYEMNTATRFHGHTYLTIAQAGLHDSDEYDRHSQSWKAFLDLSLTNMSSSYRRSIISGVLLIGFQCANNEQTRTMAIDYFQKVIRISRRYANINRDDYHIVLACLNQVARLETKRRQYGHSISYALEALNMCHEDDLTDIAECYESIALNYEQQILDRTNDLTPDDIRRMIIENPFANTTEPTVPLIVLAFKRSEFAFGQYSIKTMNPKFSEETDRHRCLAYCHLKLAALAQARGYKENDDRLVNKACQLLEKVAQTLKDDPQAQQICINNMNYLNEDFDSIINSYQEELNRNQQKNKACIGEDAFAYIAHLYARKKDADEEHRWYNLAVQYFESHGHICEHTVMCFRKLARFYEKHENMVVAMDIYERLINYLVEYLPCSFLRTSIKPIGMKIVEHFKEKGDSKQAILILQDLIDLMLLDSDDDEHQVDEQFKKLITKCIETAAIVVNRAYEQYFEVLLRHKPQPFDSYMRAIEHAFRQAISVYQTGGNYRKSIEAYQQYIELLI</sequence>
<keyword evidence="1" id="KW-0677">Repeat</keyword>
<dbReference type="SUPFAM" id="SSF56399">
    <property type="entry name" value="ADP-ribosylation"/>
    <property type="match status" value="1"/>
</dbReference>
<evidence type="ECO:0000256" key="1">
    <source>
        <dbReference type="ARBA" id="ARBA00022737"/>
    </source>
</evidence>
<reference evidence="3" key="1">
    <citation type="submission" date="2021-02" db="EMBL/GenBank/DDBJ databases">
        <authorList>
            <person name="Nowell W R."/>
        </authorList>
    </citation>
    <scope>NUCLEOTIDE SEQUENCE</scope>
</reference>